<dbReference type="Proteomes" id="UP000008144">
    <property type="component" value="Unassembled WGS sequence"/>
</dbReference>
<keyword evidence="3" id="KW-1185">Reference proteome</keyword>
<keyword evidence="1" id="KW-0175">Coiled coil</keyword>
<dbReference type="HOGENOM" id="CLU_1735532_0_0_1"/>
<accession>H2XTZ6</accession>
<evidence type="ECO:0000313" key="2">
    <source>
        <dbReference type="Ensembl" id="ENSCINP00000033130.1"/>
    </source>
</evidence>
<sequence>NYYVIADDYDVTSKDYKRIRDRLVELNRERKFIVEDIEQKKNIISGLEEPRRILRDEIRQKETALLRQITEQKAELRHSSNDVYELMKLCEKLQQQNKIFEESCGRISDDVNAYLRDIESAKREIQNKMTSLTGLREALTRLIAEETPMSS</sequence>
<feature type="coiled-coil region" evidence="1">
    <location>
        <begin position="9"/>
        <end position="43"/>
    </location>
</feature>
<organism evidence="2 3">
    <name type="scientific">Ciona intestinalis</name>
    <name type="common">Transparent sea squirt</name>
    <name type="synonym">Ascidia intestinalis</name>
    <dbReference type="NCBI Taxonomy" id="7719"/>
    <lineage>
        <taxon>Eukaryota</taxon>
        <taxon>Metazoa</taxon>
        <taxon>Chordata</taxon>
        <taxon>Tunicata</taxon>
        <taxon>Ascidiacea</taxon>
        <taxon>Phlebobranchia</taxon>
        <taxon>Cionidae</taxon>
        <taxon>Ciona</taxon>
    </lineage>
</organism>
<reference evidence="3" key="1">
    <citation type="journal article" date="2002" name="Science">
        <title>The draft genome of Ciona intestinalis: insights into chordate and vertebrate origins.</title>
        <authorList>
            <person name="Dehal P."/>
            <person name="Satou Y."/>
            <person name="Campbell R.K."/>
            <person name="Chapman J."/>
            <person name="Degnan B."/>
            <person name="De Tomaso A."/>
            <person name="Davidson B."/>
            <person name="Di Gregorio A."/>
            <person name="Gelpke M."/>
            <person name="Goodstein D.M."/>
            <person name="Harafuji N."/>
            <person name="Hastings K.E."/>
            <person name="Ho I."/>
            <person name="Hotta K."/>
            <person name="Huang W."/>
            <person name="Kawashima T."/>
            <person name="Lemaire P."/>
            <person name="Martinez D."/>
            <person name="Meinertzhagen I.A."/>
            <person name="Necula S."/>
            <person name="Nonaka M."/>
            <person name="Putnam N."/>
            <person name="Rash S."/>
            <person name="Saiga H."/>
            <person name="Satake M."/>
            <person name="Terry A."/>
            <person name="Yamada L."/>
            <person name="Wang H.G."/>
            <person name="Awazu S."/>
            <person name="Azumi K."/>
            <person name="Boore J."/>
            <person name="Branno M."/>
            <person name="Chin-Bow S."/>
            <person name="DeSantis R."/>
            <person name="Doyle S."/>
            <person name="Francino P."/>
            <person name="Keys D.N."/>
            <person name="Haga S."/>
            <person name="Hayashi H."/>
            <person name="Hino K."/>
            <person name="Imai K.S."/>
            <person name="Inaba K."/>
            <person name="Kano S."/>
            <person name="Kobayashi K."/>
            <person name="Kobayashi M."/>
            <person name="Lee B.I."/>
            <person name="Makabe K.W."/>
            <person name="Manohar C."/>
            <person name="Matassi G."/>
            <person name="Medina M."/>
            <person name="Mochizuki Y."/>
            <person name="Mount S."/>
            <person name="Morishita T."/>
            <person name="Miura S."/>
            <person name="Nakayama A."/>
            <person name="Nishizaka S."/>
            <person name="Nomoto H."/>
            <person name="Ohta F."/>
            <person name="Oishi K."/>
            <person name="Rigoutsos I."/>
            <person name="Sano M."/>
            <person name="Sasaki A."/>
            <person name="Sasakura Y."/>
            <person name="Shoguchi E."/>
            <person name="Shin-i T."/>
            <person name="Spagnuolo A."/>
            <person name="Stainier D."/>
            <person name="Suzuki M.M."/>
            <person name="Tassy O."/>
            <person name="Takatori N."/>
            <person name="Tokuoka M."/>
            <person name="Yagi K."/>
            <person name="Yoshizaki F."/>
            <person name="Wada S."/>
            <person name="Zhang C."/>
            <person name="Hyatt P.D."/>
            <person name="Larimer F."/>
            <person name="Detter C."/>
            <person name="Doggett N."/>
            <person name="Glavina T."/>
            <person name="Hawkins T."/>
            <person name="Richardson P."/>
            <person name="Lucas S."/>
            <person name="Kohara Y."/>
            <person name="Levine M."/>
            <person name="Satoh N."/>
            <person name="Rokhsar D.S."/>
        </authorList>
    </citation>
    <scope>NUCLEOTIDE SEQUENCE [LARGE SCALE GENOMIC DNA]</scope>
</reference>
<reference evidence="2" key="2">
    <citation type="submission" date="2025-08" db="UniProtKB">
        <authorList>
            <consortium name="Ensembl"/>
        </authorList>
    </citation>
    <scope>IDENTIFICATION</scope>
</reference>
<protein>
    <submittedName>
        <fullName evidence="2">Uncharacterized protein</fullName>
    </submittedName>
</protein>
<proteinExistence type="predicted"/>
<name>H2XTZ6_CIOIN</name>
<evidence type="ECO:0000256" key="1">
    <source>
        <dbReference type="SAM" id="Coils"/>
    </source>
</evidence>
<dbReference type="Ensembl" id="ENSCINT00000033618.1">
    <property type="protein sequence ID" value="ENSCINP00000033130.1"/>
    <property type="gene ID" value="ENSCING00000021359.1"/>
</dbReference>
<dbReference type="InParanoid" id="H2XTZ6"/>
<dbReference type="AlphaFoldDB" id="H2XTZ6"/>
<dbReference type="Gene3D" id="1.10.287.1490">
    <property type="match status" value="1"/>
</dbReference>
<reference evidence="2" key="3">
    <citation type="submission" date="2025-09" db="UniProtKB">
        <authorList>
            <consortium name="Ensembl"/>
        </authorList>
    </citation>
    <scope>IDENTIFICATION</scope>
</reference>
<evidence type="ECO:0000313" key="3">
    <source>
        <dbReference type="Proteomes" id="UP000008144"/>
    </source>
</evidence>